<accession>A0A6J1B2S4</accession>
<keyword evidence="5" id="KW-0805">Transcription regulation</keyword>
<dbReference type="SUPFAM" id="SSF103612">
    <property type="entry name" value="SBT domain"/>
    <property type="match status" value="1"/>
</dbReference>
<evidence type="ECO:0000256" key="1">
    <source>
        <dbReference type="ARBA" id="ARBA00004123"/>
    </source>
</evidence>
<evidence type="ECO:0000256" key="3">
    <source>
        <dbReference type="ARBA" id="ARBA00022771"/>
    </source>
</evidence>
<keyword evidence="2" id="KW-0479">Metal-binding</keyword>
<keyword evidence="4" id="KW-0862">Zinc</keyword>
<proteinExistence type="predicted"/>
<dbReference type="PROSITE" id="PS51141">
    <property type="entry name" value="ZF_SBP"/>
    <property type="match status" value="1"/>
</dbReference>
<reference evidence="13" key="1">
    <citation type="submission" date="2025-08" db="UniProtKB">
        <authorList>
            <consortium name="RefSeq"/>
        </authorList>
    </citation>
    <scope>IDENTIFICATION</scope>
    <source>
        <tissue evidence="13">Leaf</tissue>
    </source>
</reference>
<feature type="signal peptide" evidence="10">
    <location>
        <begin position="1"/>
        <end position="22"/>
    </location>
</feature>
<keyword evidence="3 9" id="KW-0863">Zinc-finger</keyword>
<evidence type="ECO:0000256" key="6">
    <source>
        <dbReference type="ARBA" id="ARBA00023125"/>
    </source>
</evidence>
<protein>
    <submittedName>
        <fullName evidence="13">Squamosa promoter-binding-like protein 6 isoform X1</fullName>
    </submittedName>
</protein>
<keyword evidence="7" id="KW-0804">Transcription</keyword>
<evidence type="ECO:0000313" key="13">
    <source>
        <dbReference type="RefSeq" id="XP_021293471.1"/>
    </source>
</evidence>
<dbReference type="InterPro" id="IPR004333">
    <property type="entry name" value="SBP_dom"/>
</dbReference>
<evidence type="ECO:0000256" key="9">
    <source>
        <dbReference type="PROSITE-ProRule" id="PRU00470"/>
    </source>
</evidence>
<feature type="domain" description="SBP-type" evidence="11">
    <location>
        <begin position="186"/>
        <end position="263"/>
    </location>
</feature>
<evidence type="ECO:0000256" key="10">
    <source>
        <dbReference type="SAM" id="SignalP"/>
    </source>
</evidence>
<sequence length="528" mass="58569">MGKLRNMREAAFILFILMESWSYGSEGKGLLFTDEMDLPVDAFARSRKALIGWDLKPSTDFEAVESMEFMDFGFADMNKKPFYGNTSMGIFGAEFGNGCAKRVVSPTCMVTSSSYYGEEESGSKHSSSLMESNSQESSLIDLKLGRLTDRRDGQDGKFLKETSVVSSVRPAFMAKKARTTSSYSHAPCCQVYGCNKDLSSSKDYHKRHKVCEAHSKTAKVIVNGIEQRFCQQCSRFHALAEFDDGKRSCRKRLAGHNERRRKLHFNTLSGKPHKLLQSYQGTKFLGTSIPKRMPFVIPNIFQGDFVYPERYEQANQSQQVKSEEKPIYNPQSATPITNCQLRPKSIFHMQGSGKQYVPGTFSSSTEGFNAPNAASTVKVSSGLSRSDCALSLLSAQSQDLSNHAAGIQMTRPLINHAGHAYHSFEKSAGMSSLEKANGFYSCGMKPMGAGQVGVAVVSDAGHNANFAVQGDGYFQDSDLLSARYFLSPENGTTVDLLQLSTHLQRVERHRNSMHVKLENEDLCYFLTT</sequence>
<evidence type="ECO:0000256" key="2">
    <source>
        <dbReference type="ARBA" id="ARBA00022723"/>
    </source>
</evidence>
<keyword evidence="8" id="KW-0539">Nucleus</keyword>
<dbReference type="FunFam" id="4.10.1100.10:FF:000001">
    <property type="entry name" value="Squamosa promoter-binding-like protein 14"/>
    <property type="match status" value="1"/>
</dbReference>
<dbReference type="Pfam" id="PF03110">
    <property type="entry name" value="SBP"/>
    <property type="match status" value="1"/>
</dbReference>
<dbReference type="OrthoDB" id="514967at2759"/>
<dbReference type="InterPro" id="IPR036893">
    <property type="entry name" value="SBP_sf"/>
</dbReference>
<dbReference type="GO" id="GO:0003677">
    <property type="term" value="F:DNA binding"/>
    <property type="evidence" value="ECO:0007669"/>
    <property type="project" value="UniProtKB-KW"/>
</dbReference>
<evidence type="ECO:0000313" key="12">
    <source>
        <dbReference type="Proteomes" id="UP000504621"/>
    </source>
</evidence>
<keyword evidence="12" id="KW-1185">Reference proteome</keyword>
<dbReference type="PANTHER" id="PTHR31251:SF102">
    <property type="entry name" value="SBP-TYPE DOMAIN-CONTAINING PROTEIN"/>
    <property type="match status" value="1"/>
</dbReference>
<dbReference type="GeneID" id="110423561"/>
<evidence type="ECO:0000256" key="5">
    <source>
        <dbReference type="ARBA" id="ARBA00023015"/>
    </source>
</evidence>
<dbReference type="Proteomes" id="UP000504621">
    <property type="component" value="Unplaced"/>
</dbReference>
<organism evidence="12 13">
    <name type="scientific">Herrania umbratica</name>
    <dbReference type="NCBI Taxonomy" id="108875"/>
    <lineage>
        <taxon>Eukaryota</taxon>
        <taxon>Viridiplantae</taxon>
        <taxon>Streptophyta</taxon>
        <taxon>Embryophyta</taxon>
        <taxon>Tracheophyta</taxon>
        <taxon>Spermatophyta</taxon>
        <taxon>Magnoliopsida</taxon>
        <taxon>eudicotyledons</taxon>
        <taxon>Gunneridae</taxon>
        <taxon>Pentapetalae</taxon>
        <taxon>rosids</taxon>
        <taxon>malvids</taxon>
        <taxon>Malvales</taxon>
        <taxon>Malvaceae</taxon>
        <taxon>Byttnerioideae</taxon>
        <taxon>Herrania</taxon>
    </lineage>
</organism>
<evidence type="ECO:0000256" key="4">
    <source>
        <dbReference type="ARBA" id="ARBA00022833"/>
    </source>
</evidence>
<dbReference type="GO" id="GO:0008270">
    <property type="term" value="F:zinc ion binding"/>
    <property type="evidence" value="ECO:0007669"/>
    <property type="project" value="UniProtKB-KW"/>
</dbReference>
<comment type="subcellular location">
    <subcellularLocation>
        <location evidence="1">Nucleus</location>
    </subcellularLocation>
</comment>
<keyword evidence="10" id="KW-0732">Signal</keyword>
<feature type="chain" id="PRO_5026951976" evidence="10">
    <location>
        <begin position="23"/>
        <end position="528"/>
    </location>
</feature>
<dbReference type="InterPro" id="IPR044817">
    <property type="entry name" value="SBP-like"/>
</dbReference>
<evidence type="ECO:0000256" key="8">
    <source>
        <dbReference type="ARBA" id="ARBA00023242"/>
    </source>
</evidence>
<dbReference type="GO" id="GO:0005634">
    <property type="term" value="C:nucleus"/>
    <property type="evidence" value="ECO:0007669"/>
    <property type="project" value="UniProtKB-SubCell"/>
</dbReference>
<dbReference type="AlphaFoldDB" id="A0A6J1B2S4"/>
<dbReference type="PANTHER" id="PTHR31251">
    <property type="entry name" value="SQUAMOSA PROMOTER-BINDING-LIKE PROTEIN 4"/>
    <property type="match status" value="1"/>
</dbReference>
<evidence type="ECO:0000259" key="11">
    <source>
        <dbReference type="PROSITE" id="PS51141"/>
    </source>
</evidence>
<dbReference type="RefSeq" id="XP_021293471.1">
    <property type="nucleotide sequence ID" value="XM_021437796.1"/>
</dbReference>
<evidence type="ECO:0000256" key="7">
    <source>
        <dbReference type="ARBA" id="ARBA00023163"/>
    </source>
</evidence>
<gene>
    <name evidence="13" type="primary">LOC110423561</name>
</gene>
<dbReference type="Gene3D" id="4.10.1100.10">
    <property type="entry name" value="Transcription factor, SBP-box domain"/>
    <property type="match status" value="1"/>
</dbReference>
<keyword evidence="6" id="KW-0238">DNA-binding</keyword>
<name>A0A6J1B2S4_9ROSI</name>